<dbReference type="PATRIC" id="fig|1423719.4.peg.1405"/>
<dbReference type="RefSeq" id="WP_057974436.1">
    <property type="nucleotide sequence ID" value="NZ_AZDI01000007.1"/>
</dbReference>
<protein>
    <submittedName>
        <fullName evidence="1">Uncharacterized protein</fullName>
    </submittedName>
</protein>
<name>A0A0R1HGE0_9LACO</name>
<proteinExistence type="predicted"/>
<gene>
    <name evidence="1" type="ORF">FC66_GL001382</name>
</gene>
<evidence type="ECO:0000313" key="1">
    <source>
        <dbReference type="EMBL" id="KRK45566.1"/>
    </source>
</evidence>
<accession>A0A0R1HGE0</accession>
<evidence type="ECO:0000313" key="2">
    <source>
        <dbReference type="Proteomes" id="UP000051450"/>
    </source>
</evidence>
<dbReference type="Proteomes" id="UP000051450">
    <property type="component" value="Unassembled WGS sequence"/>
</dbReference>
<keyword evidence="2" id="KW-1185">Reference proteome</keyword>
<comment type="caution">
    <text evidence="1">The sequence shown here is derived from an EMBL/GenBank/DDBJ whole genome shotgun (WGS) entry which is preliminary data.</text>
</comment>
<organism evidence="1 2">
    <name type="scientific">Dellaglioa algida DSM 15638</name>
    <dbReference type="NCBI Taxonomy" id="1423719"/>
    <lineage>
        <taxon>Bacteria</taxon>
        <taxon>Bacillati</taxon>
        <taxon>Bacillota</taxon>
        <taxon>Bacilli</taxon>
        <taxon>Lactobacillales</taxon>
        <taxon>Lactobacillaceae</taxon>
        <taxon>Dellaglioa</taxon>
    </lineage>
</organism>
<sequence>MFTELKSQLNDLAPQTLQQLLLDKSIRQTNDGYIQFPGQSLQTQFQETMNFLKSPDTLSLNWDDVCILGQTIDGDYLAGDQNETTFFIPSSLLADDTEIHQMSVIDALIALETGKLDSAIISKFN</sequence>
<dbReference type="AlphaFoldDB" id="A0A0R1HGE0"/>
<dbReference type="STRING" id="1423719.FC66_GL001382"/>
<reference evidence="1 2" key="1">
    <citation type="journal article" date="2015" name="Genome Announc.">
        <title>Expanding the biotechnology potential of lactobacilli through comparative genomics of 213 strains and associated genera.</title>
        <authorList>
            <person name="Sun Z."/>
            <person name="Harris H.M."/>
            <person name="McCann A."/>
            <person name="Guo C."/>
            <person name="Argimon S."/>
            <person name="Zhang W."/>
            <person name="Yang X."/>
            <person name="Jeffery I.B."/>
            <person name="Cooney J.C."/>
            <person name="Kagawa T.F."/>
            <person name="Liu W."/>
            <person name="Song Y."/>
            <person name="Salvetti E."/>
            <person name="Wrobel A."/>
            <person name="Rasinkangas P."/>
            <person name="Parkhill J."/>
            <person name="Rea M.C."/>
            <person name="O'Sullivan O."/>
            <person name="Ritari J."/>
            <person name="Douillard F.P."/>
            <person name="Paul Ross R."/>
            <person name="Yang R."/>
            <person name="Briner A.E."/>
            <person name="Felis G.E."/>
            <person name="de Vos W.M."/>
            <person name="Barrangou R."/>
            <person name="Klaenhammer T.R."/>
            <person name="Caufield P.W."/>
            <person name="Cui Y."/>
            <person name="Zhang H."/>
            <person name="O'Toole P.W."/>
        </authorList>
    </citation>
    <scope>NUCLEOTIDE SEQUENCE [LARGE SCALE GENOMIC DNA]</scope>
    <source>
        <strain evidence="1 2">DSM 15638</strain>
    </source>
</reference>
<dbReference type="EMBL" id="AZDI01000007">
    <property type="protein sequence ID" value="KRK45566.1"/>
    <property type="molecule type" value="Genomic_DNA"/>
</dbReference>